<dbReference type="SUPFAM" id="SSF57196">
    <property type="entry name" value="EGF/Laminin"/>
    <property type="match status" value="2"/>
</dbReference>
<dbReference type="AlphaFoldDB" id="A0A915PR93"/>
<accession>A0A915PR93</accession>
<evidence type="ECO:0000256" key="1">
    <source>
        <dbReference type="ARBA" id="ARBA00022536"/>
    </source>
</evidence>
<feature type="domain" description="EGF-like" evidence="7">
    <location>
        <begin position="235"/>
        <end position="273"/>
    </location>
</feature>
<evidence type="ECO:0000259" key="7">
    <source>
        <dbReference type="PROSITE" id="PS50026"/>
    </source>
</evidence>
<keyword evidence="2" id="KW-0732">Signal</keyword>
<dbReference type="PROSITE" id="PS01187">
    <property type="entry name" value="EGF_CA"/>
    <property type="match status" value="1"/>
</dbReference>
<evidence type="ECO:0000256" key="4">
    <source>
        <dbReference type="ARBA" id="ARBA00023157"/>
    </source>
</evidence>
<reference evidence="10" key="1">
    <citation type="submission" date="2022-11" db="UniProtKB">
        <authorList>
            <consortium name="WormBaseParasite"/>
        </authorList>
    </citation>
    <scope>IDENTIFICATION</scope>
</reference>
<organism evidence="9 10">
    <name type="scientific">Setaria digitata</name>
    <dbReference type="NCBI Taxonomy" id="48799"/>
    <lineage>
        <taxon>Eukaryota</taxon>
        <taxon>Metazoa</taxon>
        <taxon>Ecdysozoa</taxon>
        <taxon>Nematoda</taxon>
        <taxon>Chromadorea</taxon>
        <taxon>Rhabditida</taxon>
        <taxon>Spirurina</taxon>
        <taxon>Spiruromorpha</taxon>
        <taxon>Filarioidea</taxon>
        <taxon>Setariidae</taxon>
        <taxon>Setaria</taxon>
    </lineage>
</organism>
<keyword evidence="3" id="KW-0677">Repeat</keyword>
<comment type="caution">
    <text evidence="6">Lacks conserved residue(s) required for the propagation of feature annotation.</text>
</comment>
<dbReference type="InterPro" id="IPR000742">
    <property type="entry name" value="EGF"/>
</dbReference>
<evidence type="ECO:0000259" key="8">
    <source>
        <dbReference type="PROSITE" id="PS50184"/>
    </source>
</evidence>
<dbReference type="PANTHER" id="PTHR24042:SF5">
    <property type="entry name" value="EGF-LIKE CALCIUM-BINDING DOMAIN-CONTAINING PROTEIN"/>
    <property type="match status" value="1"/>
</dbReference>
<dbReference type="PROSITE" id="PS00010">
    <property type="entry name" value="ASX_HYDROXYL"/>
    <property type="match status" value="1"/>
</dbReference>
<dbReference type="PROSITE" id="PS01208">
    <property type="entry name" value="VWFC_1"/>
    <property type="match status" value="1"/>
</dbReference>
<dbReference type="InterPro" id="IPR018097">
    <property type="entry name" value="EGF_Ca-bd_CS"/>
</dbReference>
<evidence type="ECO:0000256" key="6">
    <source>
        <dbReference type="PROSITE-ProRule" id="PRU00076"/>
    </source>
</evidence>
<dbReference type="Pfam" id="PF12947">
    <property type="entry name" value="EGF_3"/>
    <property type="match status" value="1"/>
</dbReference>
<dbReference type="GO" id="GO:0008201">
    <property type="term" value="F:heparin binding"/>
    <property type="evidence" value="ECO:0007669"/>
    <property type="project" value="TreeGrafter"/>
</dbReference>
<evidence type="ECO:0000313" key="10">
    <source>
        <dbReference type="WBParaSite" id="sdigi.contig207.g6123.t1"/>
    </source>
</evidence>
<dbReference type="InterPro" id="IPR049883">
    <property type="entry name" value="NOTCH1_EGF-like"/>
</dbReference>
<dbReference type="PROSITE" id="PS50184">
    <property type="entry name" value="VWFC_2"/>
    <property type="match status" value="2"/>
</dbReference>
<dbReference type="GO" id="GO:0005509">
    <property type="term" value="F:calcium ion binding"/>
    <property type="evidence" value="ECO:0007669"/>
    <property type="project" value="InterPro"/>
</dbReference>
<dbReference type="PANTHER" id="PTHR24042">
    <property type="entry name" value="NEL HOMOLOG"/>
    <property type="match status" value="1"/>
</dbReference>
<dbReference type="SMART" id="SM00181">
    <property type="entry name" value="EGF"/>
    <property type="match status" value="2"/>
</dbReference>
<dbReference type="WBParaSite" id="sdigi.contig207.g6123.t1">
    <property type="protein sequence ID" value="sdigi.contig207.g6123.t1"/>
    <property type="gene ID" value="sdigi.contig207.g6123"/>
</dbReference>
<feature type="domain" description="VWFC" evidence="8">
    <location>
        <begin position="113"/>
        <end position="173"/>
    </location>
</feature>
<evidence type="ECO:0000256" key="3">
    <source>
        <dbReference type="ARBA" id="ARBA00022737"/>
    </source>
</evidence>
<dbReference type="SMART" id="SM00214">
    <property type="entry name" value="VWC"/>
    <property type="match status" value="2"/>
</dbReference>
<keyword evidence="1 6" id="KW-0245">EGF-like domain</keyword>
<dbReference type="InterPro" id="IPR000152">
    <property type="entry name" value="EGF-type_Asp/Asn_hydroxyl_site"/>
</dbReference>
<keyword evidence="4" id="KW-1015">Disulfide bond</keyword>
<dbReference type="SUPFAM" id="SSF57603">
    <property type="entry name" value="FnI-like domain"/>
    <property type="match status" value="2"/>
</dbReference>
<evidence type="ECO:0000256" key="5">
    <source>
        <dbReference type="ARBA" id="ARBA00023180"/>
    </source>
</evidence>
<dbReference type="CDD" id="cd00054">
    <property type="entry name" value="EGF_CA"/>
    <property type="match status" value="1"/>
</dbReference>
<name>A0A915PR93_9BILA</name>
<protein>
    <submittedName>
        <fullName evidence="10">EGF-like domain-containing protein</fullName>
    </submittedName>
</protein>
<dbReference type="InterPro" id="IPR024731">
    <property type="entry name" value="NELL2-like_EGF"/>
</dbReference>
<dbReference type="Proteomes" id="UP000887581">
    <property type="component" value="Unplaced"/>
</dbReference>
<feature type="domain" description="EGF-like" evidence="7">
    <location>
        <begin position="274"/>
        <end position="321"/>
    </location>
</feature>
<dbReference type="InterPro" id="IPR051586">
    <property type="entry name" value="PKC-binding_NELL"/>
</dbReference>
<proteinExistence type="predicted"/>
<keyword evidence="9" id="KW-1185">Reference proteome</keyword>
<dbReference type="Gene3D" id="2.10.25.10">
    <property type="entry name" value="Laminin"/>
    <property type="match status" value="2"/>
</dbReference>
<dbReference type="SMART" id="SM00179">
    <property type="entry name" value="EGF_CA"/>
    <property type="match status" value="2"/>
</dbReference>
<dbReference type="InterPro" id="IPR001007">
    <property type="entry name" value="VWF_dom"/>
</dbReference>
<feature type="domain" description="VWFC" evidence="8">
    <location>
        <begin position="174"/>
        <end position="234"/>
    </location>
</feature>
<evidence type="ECO:0000256" key="2">
    <source>
        <dbReference type="ARBA" id="ARBA00022729"/>
    </source>
</evidence>
<dbReference type="FunFam" id="2.10.25.10:FF:000526">
    <property type="entry name" value="Dumpy, isoform J"/>
    <property type="match status" value="1"/>
</dbReference>
<dbReference type="GO" id="GO:0005615">
    <property type="term" value="C:extracellular space"/>
    <property type="evidence" value="ECO:0007669"/>
    <property type="project" value="TreeGrafter"/>
</dbReference>
<dbReference type="Gene3D" id="6.20.200.20">
    <property type="match status" value="2"/>
</dbReference>
<dbReference type="InterPro" id="IPR001881">
    <property type="entry name" value="EGF-like_Ca-bd_dom"/>
</dbReference>
<dbReference type="Pfam" id="PF23334">
    <property type="entry name" value="VWC2L_2nd"/>
    <property type="match status" value="2"/>
</dbReference>
<dbReference type="PROSITE" id="PS01186">
    <property type="entry name" value="EGF_2"/>
    <property type="match status" value="2"/>
</dbReference>
<dbReference type="PROSITE" id="PS50026">
    <property type="entry name" value="EGF_3"/>
    <property type="match status" value="2"/>
</dbReference>
<dbReference type="Pfam" id="PF07645">
    <property type="entry name" value="EGF_CA"/>
    <property type="match status" value="1"/>
</dbReference>
<keyword evidence="5" id="KW-0325">Glycoprotein</keyword>
<sequence>MSYVCSVGHVRMLLGQNLHKPKQLQGAIRRFNVEANDRFHWYCMSSESEGNEIAGRNVILPSFFQDNEKTTKTNLILEQILKRLAGLEANVTKWMEVRNLHDQKLRRYELNQKGCQVDGDTVIAVGQKYRNNTECTECICIALNEMNCRRISCATLECEHPVLPAGQCCPVCAKECFYNGRRWRSGQQYWPKNCVKCICDNGNMDCQFLGSSKCPKLDCDEQEIPPNQCCPVCVNIYSCEANLCDPNAICSNTNYGAKCRCKTGFFGNGTVCNDIDECAWDDIAREQLGGCLSGTVCLNLPGSFKCECLPGYQKLDDRTCMDVMRV</sequence>
<evidence type="ECO:0000313" key="9">
    <source>
        <dbReference type="Proteomes" id="UP000887581"/>
    </source>
</evidence>